<gene>
    <name evidence="9" type="ORF">S03H2_10088</name>
</gene>
<evidence type="ECO:0000313" key="9">
    <source>
        <dbReference type="EMBL" id="GAH28288.1"/>
    </source>
</evidence>
<evidence type="ECO:0000259" key="8">
    <source>
        <dbReference type="Pfam" id="PF02687"/>
    </source>
</evidence>
<sequence length="152" mass="16143">PGESNDFEVLSSTLMIDMISSVTDILTITLSSIAAISLLVGGIGIMNIMFVSVTERTREIGIRKSIGAKNRDILVQFLTESVVLSIAGGSLGIVFAAIITTALNNFTTLSAIITTFPIILAVSFSTTIGLAFGIFPAMRAARLNPIESLRYE</sequence>
<evidence type="ECO:0000256" key="2">
    <source>
        <dbReference type="ARBA" id="ARBA00022475"/>
    </source>
</evidence>
<evidence type="ECO:0000256" key="1">
    <source>
        <dbReference type="ARBA" id="ARBA00004651"/>
    </source>
</evidence>
<dbReference type="PANTHER" id="PTHR30572">
    <property type="entry name" value="MEMBRANE COMPONENT OF TRANSPORTER-RELATED"/>
    <property type="match status" value="1"/>
</dbReference>
<evidence type="ECO:0000256" key="6">
    <source>
        <dbReference type="ARBA" id="ARBA00038076"/>
    </source>
</evidence>
<keyword evidence="3 7" id="KW-0812">Transmembrane</keyword>
<organism evidence="9">
    <name type="scientific">marine sediment metagenome</name>
    <dbReference type="NCBI Taxonomy" id="412755"/>
    <lineage>
        <taxon>unclassified sequences</taxon>
        <taxon>metagenomes</taxon>
        <taxon>ecological metagenomes</taxon>
    </lineage>
</organism>
<evidence type="ECO:0000256" key="5">
    <source>
        <dbReference type="ARBA" id="ARBA00023136"/>
    </source>
</evidence>
<dbReference type="AlphaFoldDB" id="X1G5I0"/>
<accession>X1G5I0</accession>
<feature type="transmembrane region" description="Helical" evidence="7">
    <location>
        <begin position="73"/>
        <end position="99"/>
    </location>
</feature>
<feature type="transmembrane region" description="Helical" evidence="7">
    <location>
        <begin position="111"/>
        <end position="135"/>
    </location>
</feature>
<comment type="subcellular location">
    <subcellularLocation>
        <location evidence="1">Cell membrane</location>
        <topology evidence="1">Multi-pass membrane protein</topology>
    </subcellularLocation>
</comment>
<reference evidence="9" key="1">
    <citation type="journal article" date="2014" name="Front. Microbiol.">
        <title>High frequency of phylogenetically diverse reductive dehalogenase-homologous genes in deep subseafloor sedimentary metagenomes.</title>
        <authorList>
            <person name="Kawai M."/>
            <person name="Futagami T."/>
            <person name="Toyoda A."/>
            <person name="Takaki Y."/>
            <person name="Nishi S."/>
            <person name="Hori S."/>
            <person name="Arai W."/>
            <person name="Tsubouchi T."/>
            <person name="Morono Y."/>
            <person name="Uchiyama I."/>
            <person name="Ito T."/>
            <person name="Fujiyama A."/>
            <person name="Inagaki F."/>
            <person name="Takami H."/>
        </authorList>
    </citation>
    <scope>NUCLEOTIDE SEQUENCE</scope>
    <source>
        <strain evidence="9">Expedition CK06-06</strain>
    </source>
</reference>
<evidence type="ECO:0000256" key="4">
    <source>
        <dbReference type="ARBA" id="ARBA00022989"/>
    </source>
</evidence>
<dbReference type="InterPro" id="IPR003838">
    <property type="entry name" value="ABC3_permease_C"/>
</dbReference>
<feature type="transmembrane region" description="Helical" evidence="7">
    <location>
        <begin position="25"/>
        <end position="52"/>
    </location>
</feature>
<dbReference type="Pfam" id="PF02687">
    <property type="entry name" value="FtsX"/>
    <property type="match status" value="1"/>
</dbReference>
<dbReference type="GO" id="GO:0022857">
    <property type="term" value="F:transmembrane transporter activity"/>
    <property type="evidence" value="ECO:0007669"/>
    <property type="project" value="TreeGrafter"/>
</dbReference>
<feature type="domain" description="ABC3 transporter permease C-terminal" evidence="8">
    <location>
        <begin position="32"/>
        <end position="145"/>
    </location>
</feature>
<dbReference type="InterPro" id="IPR050250">
    <property type="entry name" value="Macrolide_Exporter_MacB"/>
</dbReference>
<keyword evidence="4 7" id="KW-1133">Transmembrane helix</keyword>
<feature type="non-terminal residue" evidence="9">
    <location>
        <position position="1"/>
    </location>
</feature>
<keyword evidence="5 7" id="KW-0472">Membrane</keyword>
<comment type="caution">
    <text evidence="9">The sequence shown here is derived from an EMBL/GenBank/DDBJ whole genome shotgun (WGS) entry which is preliminary data.</text>
</comment>
<dbReference type="PANTHER" id="PTHR30572:SF4">
    <property type="entry name" value="ABC TRANSPORTER PERMEASE YTRF"/>
    <property type="match status" value="1"/>
</dbReference>
<evidence type="ECO:0000256" key="3">
    <source>
        <dbReference type="ARBA" id="ARBA00022692"/>
    </source>
</evidence>
<protein>
    <recommendedName>
        <fullName evidence="8">ABC3 transporter permease C-terminal domain-containing protein</fullName>
    </recommendedName>
</protein>
<comment type="similarity">
    <text evidence="6">Belongs to the ABC-4 integral membrane protein family.</text>
</comment>
<keyword evidence="2" id="KW-1003">Cell membrane</keyword>
<name>X1G5I0_9ZZZZ</name>
<dbReference type="EMBL" id="BARU01005210">
    <property type="protein sequence ID" value="GAH28288.1"/>
    <property type="molecule type" value="Genomic_DNA"/>
</dbReference>
<evidence type="ECO:0000256" key="7">
    <source>
        <dbReference type="SAM" id="Phobius"/>
    </source>
</evidence>
<proteinExistence type="inferred from homology"/>
<dbReference type="GO" id="GO:0005886">
    <property type="term" value="C:plasma membrane"/>
    <property type="evidence" value="ECO:0007669"/>
    <property type="project" value="UniProtKB-SubCell"/>
</dbReference>